<gene>
    <name evidence="3" type="ORF">GCM10025778_18890</name>
</gene>
<proteinExistence type="predicted"/>
<dbReference type="RefSeq" id="WP_210101224.1">
    <property type="nucleotide sequence ID" value="NZ_BAABLK010000028.1"/>
</dbReference>
<dbReference type="Proteomes" id="UP001501257">
    <property type="component" value="Unassembled WGS sequence"/>
</dbReference>
<accession>A0ABP9TMK2</accession>
<evidence type="ECO:0000259" key="2">
    <source>
        <dbReference type="Pfam" id="PF10099"/>
    </source>
</evidence>
<evidence type="ECO:0000256" key="1">
    <source>
        <dbReference type="SAM" id="Phobius"/>
    </source>
</evidence>
<name>A0ABP9TMK2_9MICC</name>
<feature type="domain" description="Anti-sigma K factor RskA C-terminal" evidence="2">
    <location>
        <begin position="44"/>
        <end position="172"/>
    </location>
</feature>
<keyword evidence="1" id="KW-1133">Transmembrane helix</keyword>
<dbReference type="Pfam" id="PF10099">
    <property type="entry name" value="RskA_C"/>
    <property type="match status" value="1"/>
</dbReference>
<reference evidence="4" key="1">
    <citation type="journal article" date="2019" name="Int. J. Syst. Evol. Microbiol.">
        <title>The Global Catalogue of Microorganisms (GCM) 10K type strain sequencing project: providing services to taxonomists for standard genome sequencing and annotation.</title>
        <authorList>
            <consortium name="The Broad Institute Genomics Platform"/>
            <consortium name="The Broad Institute Genome Sequencing Center for Infectious Disease"/>
            <person name="Wu L."/>
            <person name="Ma J."/>
        </authorList>
    </citation>
    <scope>NUCLEOTIDE SEQUENCE [LARGE SCALE GENOMIC DNA]</scope>
    <source>
        <strain evidence="4">JCM 18952</strain>
    </source>
</reference>
<dbReference type="EMBL" id="BAABLK010000028">
    <property type="protein sequence ID" value="GAA5227356.1"/>
    <property type="molecule type" value="Genomic_DNA"/>
</dbReference>
<keyword evidence="1" id="KW-0812">Transmembrane</keyword>
<sequence>MSGTDPAHRGDENEDDLGMDLVDQVSFDSERPARRPIKKWMFVVAGLAVVLIGLVAALVTMIPSNDVAKVERASDQVVAQGEMEGGGHAVLTTSARADAGMIELTDLPALDSAENYSVWLIEDSTDRSTFLAGATPNGKPVKEGFNGIEKLGSVMVSIEPSDGSSTAPSTEPLIVLDLPADK</sequence>
<keyword evidence="4" id="KW-1185">Reference proteome</keyword>
<evidence type="ECO:0000313" key="4">
    <source>
        <dbReference type="Proteomes" id="UP001501257"/>
    </source>
</evidence>
<keyword evidence="1" id="KW-0472">Membrane</keyword>
<dbReference type="InterPro" id="IPR018764">
    <property type="entry name" value="RskA_C"/>
</dbReference>
<organism evidence="3 4">
    <name type="scientific">Paeniglutamicibacter antarcticus</name>
    <dbReference type="NCBI Taxonomy" id="494023"/>
    <lineage>
        <taxon>Bacteria</taxon>
        <taxon>Bacillati</taxon>
        <taxon>Actinomycetota</taxon>
        <taxon>Actinomycetes</taxon>
        <taxon>Micrococcales</taxon>
        <taxon>Micrococcaceae</taxon>
        <taxon>Paeniglutamicibacter</taxon>
    </lineage>
</organism>
<comment type="caution">
    <text evidence="3">The sequence shown here is derived from an EMBL/GenBank/DDBJ whole genome shotgun (WGS) entry which is preliminary data.</text>
</comment>
<feature type="transmembrane region" description="Helical" evidence="1">
    <location>
        <begin position="40"/>
        <end position="62"/>
    </location>
</feature>
<protein>
    <recommendedName>
        <fullName evidence="2">Anti-sigma K factor RskA C-terminal domain-containing protein</fullName>
    </recommendedName>
</protein>
<evidence type="ECO:0000313" key="3">
    <source>
        <dbReference type="EMBL" id="GAA5227356.1"/>
    </source>
</evidence>